<evidence type="ECO:0000259" key="1">
    <source>
        <dbReference type="Pfam" id="PF14530"/>
    </source>
</evidence>
<dbReference type="Pfam" id="PF14530">
    <property type="entry name" value="DUF4439"/>
    <property type="match status" value="1"/>
</dbReference>
<evidence type="ECO:0000313" key="3">
    <source>
        <dbReference type="Proteomes" id="UP000234331"/>
    </source>
</evidence>
<dbReference type="InterPro" id="IPR009078">
    <property type="entry name" value="Ferritin-like_SF"/>
</dbReference>
<reference evidence="2 3" key="1">
    <citation type="submission" date="2017-06" db="EMBL/GenBank/DDBJ databases">
        <authorList>
            <person name="Kim H.J."/>
            <person name="Triplett B.A."/>
        </authorList>
    </citation>
    <scope>NUCLEOTIDE SEQUENCE [LARGE SCALE GENOMIC DNA]</scope>
    <source>
        <strain evidence="2">FRACA_ARgP5</strain>
    </source>
</reference>
<dbReference type="AlphaFoldDB" id="A0A2I2L250"/>
<feature type="domain" description="DUF4439" evidence="1">
    <location>
        <begin position="33"/>
        <end position="175"/>
    </location>
</feature>
<dbReference type="InterPro" id="IPR029447">
    <property type="entry name" value="DUF4439"/>
</dbReference>
<dbReference type="Gene3D" id="1.20.1260.10">
    <property type="match status" value="1"/>
</dbReference>
<dbReference type="EMBL" id="FZMO01000557">
    <property type="protein sequence ID" value="SNQ51992.1"/>
    <property type="molecule type" value="Genomic_DNA"/>
</dbReference>
<accession>A0A2I2L250</accession>
<sequence length="176" mass="17383">MSGDASRTARVLAAAEADGQPAPRLDQEAAVGALGAMLEACHAAIYATATAGGALAPLGPPAAAARELARSAWLAHRELRDALVSALQAEGARPPAALPAYRLPAAPVSVAAALRVLAQVEDACAAAAHDATAVLSARSRRLAVDALGGAAIRAQRARLSAGLPPATATRALPGAV</sequence>
<gene>
    <name evidence="2" type="ORF">FRACA_890020</name>
</gene>
<dbReference type="Proteomes" id="UP000234331">
    <property type="component" value="Unassembled WGS sequence"/>
</dbReference>
<dbReference type="RefSeq" id="WP_101836269.1">
    <property type="nucleotide sequence ID" value="NZ_FZMO01000557.1"/>
</dbReference>
<keyword evidence="3" id="KW-1185">Reference proteome</keyword>
<proteinExistence type="predicted"/>
<evidence type="ECO:0000313" key="2">
    <source>
        <dbReference type="EMBL" id="SNQ51992.1"/>
    </source>
</evidence>
<name>A0A2I2L250_9ACTN</name>
<protein>
    <recommendedName>
        <fullName evidence="1">DUF4439 domain-containing protein</fullName>
    </recommendedName>
</protein>
<dbReference type="InterPro" id="IPR012347">
    <property type="entry name" value="Ferritin-like"/>
</dbReference>
<dbReference type="SUPFAM" id="SSF47240">
    <property type="entry name" value="Ferritin-like"/>
    <property type="match status" value="1"/>
</dbReference>
<organism evidence="2 3">
    <name type="scientific">Frankia canadensis</name>
    <dbReference type="NCBI Taxonomy" id="1836972"/>
    <lineage>
        <taxon>Bacteria</taxon>
        <taxon>Bacillati</taxon>
        <taxon>Actinomycetota</taxon>
        <taxon>Actinomycetes</taxon>
        <taxon>Frankiales</taxon>
        <taxon>Frankiaceae</taxon>
        <taxon>Frankia</taxon>
    </lineage>
</organism>